<dbReference type="AlphaFoldDB" id="A0A1E3HJ14"/>
<evidence type="ECO:0000256" key="1">
    <source>
        <dbReference type="SAM" id="MobiDB-lite"/>
    </source>
</evidence>
<protein>
    <submittedName>
        <fullName evidence="2">Uncharacterized protein</fullName>
    </submittedName>
</protein>
<dbReference type="KEGG" id="cdep:91088391"/>
<name>A0A1E3HJ14_9TREE</name>
<organism evidence="2 3">
    <name type="scientific">Cryptococcus depauperatus CBS 7841</name>
    <dbReference type="NCBI Taxonomy" id="1295531"/>
    <lineage>
        <taxon>Eukaryota</taxon>
        <taxon>Fungi</taxon>
        <taxon>Dikarya</taxon>
        <taxon>Basidiomycota</taxon>
        <taxon>Agaricomycotina</taxon>
        <taxon>Tremellomycetes</taxon>
        <taxon>Tremellales</taxon>
        <taxon>Cryptococcaceae</taxon>
        <taxon>Cryptococcus</taxon>
    </lineage>
</organism>
<dbReference type="OrthoDB" id="2575515at2759"/>
<dbReference type="GeneID" id="91088391"/>
<evidence type="ECO:0000313" key="2">
    <source>
        <dbReference type="EMBL" id="WVN88966.1"/>
    </source>
</evidence>
<dbReference type="RefSeq" id="XP_066069666.1">
    <property type="nucleotide sequence ID" value="XM_066213569.1"/>
</dbReference>
<reference evidence="2" key="2">
    <citation type="journal article" date="2022" name="Elife">
        <title>Obligate sexual reproduction of a homothallic fungus closely related to the Cryptococcus pathogenic species complex.</title>
        <authorList>
            <person name="Passer A.R."/>
            <person name="Clancey S.A."/>
            <person name="Shea T."/>
            <person name="David-Palma M."/>
            <person name="Averette A.F."/>
            <person name="Boekhout T."/>
            <person name="Porcel B.M."/>
            <person name="Nowrousian M."/>
            <person name="Cuomo C.A."/>
            <person name="Sun S."/>
            <person name="Heitman J."/>
            <person name="Coelho M.A."/>
        </authorList>
    </citation>
    <scope>NUCLEOTIDE SEQUENCE</scope>
    <source>
        <strain evidence="2">CBS 7841</strain>
    </source>
</reference>
<gene>
    <name evidence="2" type="ORF">L203_104181</name>
</gene>
<evidence type="ECO:0000313" key="3">
    <source>
        <dbReference type="Proteomes" id="UP000094043"/>
    </source>
</evidence>
<dbReference type="VEuPathDB" id="FungiDB:L203_06488"/>
<dbReference type="EMBL" id="CP143788">
    <property type="protein sequence ID" value="WVN88966.1"/>
    <property type="molecule type" value="Genomic_DNA"/>
</dbReference>
<proteinExistence type="predicted"/>
<reference evidence="2" key="3">
    <citation type="submission" date="2024-01" db="EMBL/GenBank/DDBJ databases">
        <authorList>
            <person name="Coelho M.A."/>
            <person name="David-Palma M."/>
            <person name="Shea T."/>
            <person name="Sun S."/>
            <person name="Cuomo C.A."/>
            <person name="Heitman J."/>
        </authorList>
    </citation>
    <scope>NUCLEOTIDE SEQUENCE</scope>
    <source>
        <strain evidence="2">CBS 7841</strain>
    </source>
</reference>
<sequence length="132" mass="14506">MPYPRPPHTIELTIPHVLTDAQFEELEDLTFLHFENTLEAWPISLRITSQLNELCASPSSSSDDDDTSDPGSSISQVGAPPPPPLELVKHETTTISVSTSKEWDAVSEEAVRTIVRNILVEIMGGGIEIKRS</sequence>
<accession>A0A1E3HJ14</accession>
<feature type="region of interest" description="Disordered" evidence="1">
    <location>
        <begin position="54"/>
        <end position="89"/>
    </location>
</feature>
<dbReference type="Proteomes" id="UP000094043">
    <property type="component" value="Chromosome 5"/>
</dbReference>
<reference evidence="2" key="1">
    <citation type="submission" date="2016-06" db="EMBL/GenBank/DDBJ databases">
        <authorList>
            <person name="Cuomo C."/>
            <person name="Litvintseva A."/>
            <person name="Heitman J."/>
            <person name="Chen Y."/>
            <person name="Sun S."/>
            <person name="Springer D."/>
            <person name="Dromer F."/>
            <person name="Young S."/>
            <person name="Zeng Q."/>
            <person name="Chapman S."/>
            <person name="Gujja S."/>
            <person name="Saif S."/>
            <person name="Birren B."/>
        </authorList>
    </citation>
    <scope>NUCLEOTIDE SEQUENCE</scope>
    <source>
        <strain evidence="2">CBS 7841</strain>
    </source>
</reference>
<keyword evidence="3" id="KW-1185">Reference proteome</keyword>